<dbReference type="SUPFAM" id="SSF158573">
    <property type="entry name" value="GINS helical bundle-like"/>
    <property type="match status" value="1"/>
</dbReference>
<comment type="function">
    <text evidence="6">The GINS complex plays an essential role in the initiation of DNA replication.</text>
</comment>
<dbReference type="Pfam" id="PF05916">
    <property type="entry name" value="Sld5"/>
    <property type="match status" value="1"/>
</dbReference>
<accession>A0A1E4TBP3</accession>
<dbReference type="InterPro" id="IPR008591">
    <property type="entry name" value="GINS_Sld5"/>
</dbReference>
<dbReference type="OrthoDB" id="338231at2759"/>
<dbReference type="PANTHER" id="PTHR21206:SF0">
    <property type="entry name" value="DNA REPLICATION COMPLEX GINS PROTEIN SLD5"/>
    <property type="match status" value="1"/>
</dbReference>
<dbReference type="EMBL" id="KV453843">
    <property type="protein sequence ID" value="ODV89078.1"/>
    <property type="molecule type" value="Genomic_DNA"/>
</dbReference>
<dbReference type="GO" id="GO:0000727">
    <property type="term" value="P:double-strand break repair via break-induced replication"/>
    <property type="evidence" value="ECO:0007669"/>
    <property type="project" value="TreeGrafter"/>
</dbReference>
<evidence type="ECO:0000313" key="10">
    <source>
        <dbReference type="Proteomes" id="UP000095023"/>
    </source>
</evidence>
<protein>
    <recommendedName>
        <fullName evidence="3 6">DNA replication complex GINS protein SLD5</fullName>
    </recommendedName>
</protein>
<evidence type="ECO:0000256" key="6">
    <source>
        <dbReference type="PIRNR" id="PIRNR007764"/>
    </source>
</evidence>
<sequence length="224" mass="25943">MDINDLLKDLDSRVFGSADDDKDKEGDILALQKAWVSELTCPEILPYQDELLEQLRDRLDLQIEEIERQTAAESGTVTSDVKFSLLVIESEVERVRFLIRSYLRTRIAKLSRMDMHYARNTYNLSQEEIKFIRKRVELLSHLYDRQFNMRSWPENLKGLEDDTGGLSMVTVPDMNSPVIFKVVRPIEETVQLGDETIELMQDSIYAMRYSAVQKFIANGAVVML</sequence>
<dbReference type="CDD" id="cd11711">
    <property type="entry name" value="GINS_A_Sld5"/>
    <property type="match status" value="1"/>
</dbReference>
<keyword evidence="4 6" id="KW-0235">DNA replication</keyword>
<dbReference type="InterPro" id="IPR038749">
    <property type="entry name" value="Sld5_GINS_A"/>
</dbReference>
<evidence type="ECO:0000259" key="7">
    <source>
        <dbReference type="Pfam" id="PF05916"/>
    </source>
</evidence>
<dbReference type="GO" id="GO:0000811">
    <property type="term" value="C:GINS complex"/>
    <property type="evidence" value="ECO:0007669"/>
    <property type="project" value="UniProtKB-UniRule"/>
</dbReference>
<keyword evidence="10" id="KW-1185">Reference proteome</keyword>
<evidence type="ECO:0000256" key="1">
    <source>
        <dbReference type="ARBA" id="ARBA00004123"/>
    </source>
</evidence>
<feature type="domain" description="GINS subunit" evidence="7">
    <location>
        <begin position="61"/>
        <end position="140"/>
    </location>
</feature>
<dbReference type="PANTHER" id="PTHR21206">
    <property type="entry name" value="SLD5 PROTEIN"/>
    <property type="match status" value="1"/>
</dbReference>
<evidence type="ECO:0000256" key="2">
    <source>
        <dbReference type="ARBA" id="ARBA00008187"/>
    </source>
</evidence>
<dbReference type="InterPro" id="IPR031633">
    <property type="entry name" value="SLD5_C"/>
</dbReference>
<proteinExistence type="inferred from homology"/>
<dbReference type="PIRSF" id="PIRSF007764">
    <property type="entry name" value="Sld5"/>
    <property type="match status" value="1"/>
</dbReference>
<feature type="domain" description="DNA replication complex GINS protein SLD5 C-terminal" evidence="8">
    <location>
        <begin position="172"/>
        <end position="223"/>
    </location>
</feature>
<name>A0A1E4TBP3_9ASCO</name>
<gene>
    <name evidence="9" type="ORF">CANCADRAFT_28760</name>
</gene>
<reference evidence="10" key="1">
    <citation type="submission" date="2016-02" db="EMBL/GenBank/DDBJ databases">
        <title>Comparative genomics of biotechnologically important yeasts.</title>
        <authorList>
            <consortium name="DOE Joint Genome Institute"/>
            <person name="Riley R."/>
            <person name="Haridas S."/>
            <person name="Wolfe K.H."/>
            <person name="Lopes M.R."/>
            <person name="Hittinger C.T."/>
            <person name="Goker M."/>
            <person name="Salamov A."/>
            <person name="Wisecaver J."/>
            <person name="Long T.M."/>
            <person name="Aerts A.L."/>
            <person name="Barry K."/>
            <person name="Choi C."/>
            <person name="Clum A."/>
            <person name="Coughlan A.Y."/>
            <person name="Deshpande S."/>
            <person name="Douglass A.P."/>
            <person name="Hanson S.J."/>
            <person name="Klenk H.-P."/>
            <person name="Labutti K."/>
            <person name="Lapidus A."/>
            <person name="Lindquist E."/>
            <person name="Lipzen A."/>
            <person name="Meier-Kolthoff J.P."/>
            <person name="Ohm R.A."/>
            <person name="Otillar R.P."/>
            <person name="Pangilinan J."/>
            <person name="Peng Y."/>
            <person name="Rokas A."/>
            <person name="Rosa C.A."/>
            <person name="Scheuner C."/>
            <person name="Sibirny A.A."/>
            <person name="Slot J.C."/>
            <person name="Stielow J.B."/>
            <person name="Sun H."/>
            <person name="Kurtzman C.P."/>
            <person name="Blackwell M."/>
            <person name="Jeffries T.W."/>
            <person name="Grigoriev I.V."/>
        </authorList>
    </citation>
    <scope>NUCLEOTIDE SEQUENCE [LARGE SCALE GENOMIC DNA]</scope>
    <source>
        <strain evidence="10">NRRL Y-17796</strain>
    </source>
</reference>
<evidence type="ECO:0000256" key="3">
    <source>
        <dbReference type="ARBA" id="ARBA00014804"/>
    </source>
</evidence>
<dbReference type="Gene3D" id="1.20.58.1030">
    <property type="match status" value="1"/>
</dbReference>
<dbReference type="Gene3D" id="3.40.5.60">
    <property type="match status" value="1"/>
</dbReference>
<keyword evidence="5 6" id="KW-0539">Nucleus</keyword>
<organism evidence="9 10">
    <name type="scientific">Tortispora caseinolytica NRRL Y-17796</name>
    <dbReference type="NCBI Taxonomy" id="767744"/>
    <lineage>
        <taxon>Eukaryota</taxon>
        <taxon>Fungi</taxon>
        <taxon>Dikarya</taxon>
        <taxon>Ascomycota</taxon>
        <taxon>Saccharomycotina</taxon>
        <taxon>Trigonopsidomycetes</taxon>
        <taxon>Trigonopsidales</taxon>
        <taxon>Trigonopsidaceae</taxon>
        <taxon>Tortispora</taxon>
    </lineage>
</organism>
<dbReference type="GO" id="GO:0006261">
    <property type="term" value="P:DNA-templated DNA replication"/>
    <property type="evidence" value="ECO:0007669"/>
    <property type="project" value="InterPro"/>
</dbReference>
<evidence type="ECO:0000259" key="8">
    <source>
        <dbReference type="Pfam" id="PF16922"/>
    </source>
</evidence>
<comment type="subcellular location">
    <subcellularLocation>
        <location evidence="1 6">Nucleus</location>
    </subcellularLocation>
</comment>
<dbReference type="CDD" id="cd21692">
    <property type="entry name" value="GINS_B_Sld5"/>
    <property type="match status" value="1"/>
</dbReference>
<evidence type="ECO:0000313" key="9">
    <source>
        <dbReference type="EMBL" id="ODV89078.1"/>
    </source>
</evidence>
<dbReference type="AlphaFoldDB" id="A0A1E4TBP3"/>
<dbReference type="Proteomes" id="UP000095023">
    <property type="component" value="Unassembled WGS sequence"/>
</dbReference>
<dbReference type="Pfam" id="PF16922">
    <property type="entry name" value="SLD5_C"/>
    <property type="match status" value="1"/>
</dbReference>
<evidence type="ECO:0000256" key="5">
    <source>
        <dbReference type="ARBA" id="ARBA00023242"/>
    </source>
</evidence>
<dbReference type="InterPro" id="IPR021151">
    <property type="entry name" value="GINS_A"/>
</dbReference>
<comment type="similarity">
    <text evidence="2 6">Belongs to the GINS4/SLD5 family.</text>
</comment>
<dbReference type="InterPro" id="IPR036224">
    <property type="entry name" value="GINS_bundle-like_dom_sf"/>
</dbReference>
<dbReference type="SUPFAM" id="SSF160059">
    <property type="entry name" value="PriA/YqbF domain"/>
    <property type="match status" value="1"/>
</dbReference>
<evidence type="ECO:0000256" key="4">
    <source>
        <dbReference type="ARBA" id="ARBA00022705"/>
    </source>
</evidence>